<organism evidence="1">
    <name type="scientific">marine sediment metagenome</name>
    <dbReference type="NCBI Taxonomy" id="412755"/>
    <lineage>
        <taxon>unclassified sequences</taxon>
        <taxon>metagenomes</taxon>
        <taxon>ecological metagenomes</taxon>
    </lineage>
</organism>
<comment type="caution">
    <text evidence="1">The sequence shown here is derived from an EMBL/GenBank/DDBJ whole genome shotgun (WGS) entry which is preliminary data.</text>
</comment>
<dbReference type="AlphaFoldDB" id="X1PRT1"/>
<evidence type="ECO:0000313" key="1">
    <source>
        <dbReference type="EMBL" id="GAI58518.1"/>
    </source>
</evidence>
<protein>
    <recommendedName>
        <fullName evidence="2">Arginine--tRNA ligase</fullName>
    </recommendedName>
</protein>
<dbReference type="PANTHER" id="PTHR11956">
    <property type="entry name" value="ARGINYL-TRNA SYNTHETASE"/>
    <property type="match status" value="1"/>
</dbReference>
<dbReference type="PANTHER" id="PTHR11956:SF5">
    <property type="entry name" value="ARGININE--TRNA LIGASE, CYTOPLASMIC"/>
    <property type="match status" value="1"/>
</dbReference>
<dbReference type="GO" id="GO:0006420">
    <property type="term" value="P:arginyl-tRNA aminoacylation"/>
    <property type="evidence" value="ECO:0007669"/>
    <property type="project" value="InterPro"/>
</dbReference>
<dbReference type="Gene3D" id="3.40.50.620">
    <property type="entry name" value="HUPs"/>
    <property type="match status" value="1"/>
</dbReference>
<sequence length="223" mass="26128">YFIEGHKRILQEFGVEFNNWIRESSIYEKGYVDEVLGLFQEKKLTYVKDGAVWLRTTEFGDKEDRVVITSDKRHTYLLPDIAYHLDKMKRQYNRLINIWGPDHQAQIRSLQSGMMALGYPRGTLEVLIVQQVHLRKAGKLIKMSKRAGVLKTLEELLKHIPKDVVRFFLLMRSNSQHLDFDLDLALKQSDENPVYYIQYAHARIKSIIKRLRNRALSAATVLP</sequence>
<evidence type="ECO:0008006" key="2">
    <source>
        <dbReference type="Google" id="ProtNLM"/>
    </source>
</evidence>
<dbReference type="EMBL" id="BARV01037033">
    <property type="protein sequence ID" value="GAI58518.1"/>
    <property type="molecule type" value="Genomic_DNA"/>
</dbReference>
<proteinExistence type="predicted"/>
<feature type="non-terminal residue" evidence="1">
    <location>
        <position position="1"/>
    </location>
</feature>
<reference evidence="1" key="1">
    <citation type="journal article" date="2014" name="Front. Microbiol.">
        <title>High frequency of phylogenetically diverse reductive dehalogenase-homologous genes in deep subseafloor sedimentary metagenomes.</title>
        <authorList>
            <person name="Kawai M."/>
            <person name="Futagami T."/>
            <person name="Toyoda A."/>
            <person name="Takaki Y."/>
            <person name="Nishi S."/>
            <person name="Hori S."/>
            <person name="Arai W."/>
            <person name="Tsubouchi T."/>
            <person name="Morono Y."/>
            <person name="Uchiyama I."/>
            <person name="Ito T."/>
            <person name="Fujiyama A."/>
            <person name="Inagaki F."/>
            <person name="Takami H."/>
        </authorList>
    </citation>
    <scope>NUCLEOTIDE SEQUENCE</scope>
    <source>
        <strain evidence="1">Expedition CK06-06</strain>
    </source>
</reference>
<dbReference type="SUPFAM" id="SSF52374">
    <property type="entry name" value="Nucleotidylyl transferase"/>
    <property type="match status" value="1"/>
</dbReference>
<dbReference type="GO" id="GO:0005524">
    <property type="term" value="F:ATP binding"/>
    <property type="evidence" value="ECO:0007669"/>
    <property type="project" value="InterPro"/>
</dbReference>
<dbReference type="GO" id="GO:0004814">
    <property type="term" value="F:arginine-tRNA ligase activity"/>
    <property type="evidence" value="ECO:0007669"/>
    <property type="project" value="InterPro"/>
</dbReference>
<dbReference type="InterPro" id="IPR014729">
    <property type="entry name" value="Rossmann-like_a/b/a_fold"/>
</dbReference>
<accession>X1PRT1</accession>
<feature type="non-terminal residue" evidence="1">
    <location>
        <position position="223"/>
    </location>
</feature>
<dbReference type="InterPro" id="IPR001278">
    <property type="entry name" value="Arg-tRNA-ligase"/>
</dbReference>
<name>X1PRT1_9ZZZZ</name>
<gene>
    <name evidence="1" type="ORF">S06H3_57381</name>
</gene>